<dbReference type="EC" id="1.14.13.7" evidence="1"/>
<reference evidence="1" key="1">
    <citation type="submission" date="2018-06" db="EMBL/GenBank/DDBJ databases">
        <authorList>
            <person name="Zhirakovskaya E."/>
        </authorList>
    </citation>
    <scope>NUCLEOTIDE SEQUENCE</scope>
</reference>
<sequence length="90" mass="10303">MSRTVSITLQNNDDARPIIEAIEKDNPKATINLYPAMVKIDCDGRLIVKQETVEELLGREWDVQELHLSIISIAGNVDEEDDYFELSWNI</sequence>
<name>A0A3B0QZB3_9ZZZZ</name>
<dbReference type="EMBL" id="UOED01000012">
    <property type="protein sequence ID" value="VAV86630.1"/>
    <property type="molecule type" value="Genomic_DNA"/>
</dbReference>
<keyword evidence="1" id="KW-0560">Oxidoreductase</keyword>
<dbReference type="AlphaFoldDB" id="A0A3B0QZB3"/>
<dbReference type="Pfam" id="PF02406">
    <property type="entry name" value="MmoB_DmpM"/>
    <property type="match status" value="1"/>
</dbReference>
<organism evidence="1">
    <name type="scientific">hydrothermal vent metagenome</name>
    <dbReference type="NCBI Taxonomy" id="652676"/>
    <lineage>
        <taxon>unclassified sequences</taxon>
        <taxon>metagenomes</taxon>
        <taxon>ecological metagenomes</taxon>
    </lineage>
</organism>
<dbReference type="InterPro" id="IPR036889">
    <property type="entry name" value="mOase_MmoB_DmpM_sf"/>
</dbReference>
<dbReference type="InterPro" id="IPR003454">
    <property type="entry name" value="MOase_MmoB_DmpM"/>
</dbReference>
<dbReference type="GO" id="GO:0018662">
    <property type="term" value="F:phenol 2-monooxygenase activity"/>
    <property type="evidence" value="ECO:0007669"/>
    <property type="project" value="UniProtKB-EC"/>
</dbReference>
<gene>
    <name evidence="1" type="ORF">MNBD_ALPHA02-785</name>
</gene>
<dbReference type="Gene3D" id="3.90.56.10">
    <property type="entry name" value="Monooxygenase component MmoB/DmpM"/>
    <property type="match status" value="1"/>
</dbReference>
<dbReference type="SUPFAM" id="SSF56029">
    <property type="entry name" value="Monooxygenase (hydroxylase) regulatory protein"/>
    <property type="match status" value="1"/>
</dbReference>
<accession>A0A3B0QZB3</accession>
<evidence type="ECO:0000313" key="1">
    <source>
        <dbReference type="EMBL" id="VAV86630.1"/>
    </source>
</evidence>
<proteinExistence type="predicted"/>
<protein>
    <submittedName>
        <fullName evidence="1">Phenol hydroxylase, P2 regulatory component DmpM</fullName>
        <ecNumber evidence="1">1.14.13.7</ecNumber>
    </submittedName>
</protein>